<dbReference type="EC" id="1.1.1.25" evidence="2 8"/>
<evidence type="ECO:0000256" key="4">
    <source>
        <dbReference type="ARBA" id="ARBA00022857"/>
    </source>
</evidence>
<keyword evidence="13" id="KW-1185">Reference proteome</keyword>
<gene>
    <name evidence="8" type="primary">aroE</name>
    <name evidence="12" type="ORF">SAMN05421734_103221</name>
</gene>
<feature type="binding site" evidence="8">
    <location>
        <begin position="13"/>
        <end position="15"/>
    </location>
    <ligand>
        <name>shikimate</name>
        <dbReference type="ChEBI" id="CHEBI:36208"/>
    </ligand>
</feature>
<feature type="binding site" evidence="8">
    <location>
        <position position="241"/>
    </location>
    <ligand>
        <name>NADP(+)</name>
        <dbReference type="ChEBI" id="CHEBI:58349"/>
    </ligand>
</feature>
<feature type="domain" description="Quinate/shikimate 5-dehydrogenase/glutamyl-tRNA reductase" evidence="9">
    <location>
        <begin position="117"/>
        <end position="214"/>
    </location>
</feature>
<dbReference type="InterPro" id="IPR036291">
    <property type="entry name" value="NAD(P)-bd_dom_sf"/>
</dbReference>
<dbReference type="GO" id="GO:0019632">
    <property type="term" value="P:shikimate metabolic process"/>
    <property type="evidence" value="ECO:0007669"/>
    <property type="project" value="InterPro"/>
</dbReference>
<dbReference type="RefSeq" id="WP_090794405.1">
    <property type="nucleotide sequence ID" value="NZ_FMYI01000003.1"/>
</dbReference>
<dbReference type="InterPro" id="IPR011342">
    <property type="entry name" value="Shikimate_DH"/>
</dbReference>
<name>A0A1G6HTF5_9BACI</name>
<feature type="binding site" evidence="8">
    <location>
        <position position="100"/>
    </location>
    <ligand>
        <name>shikimate</name>
        <dbReference type="ChEBI" id="CHEBI:36208"/>
    </ligand>
</feature>
<feature type="binding site" evidence="8">
    <location>
        <position position="76"/>
    </location>
    <ligand>
        <name>NADP(+)</name>
        <dbReference type="ChEBI" id="CHEBI:58349"/>
    </ligand>
</feature>
<dbReference type="GO" id="GO:0050661">
    <property type="term" value="F:NADP binding"/>
    <property type="evidence" value="ECO:0007669"/>
    <property type="project" value="InterPro"/>
</dbReference>
<comment type="subunit">
    <text evidence="8">Homodimer.</text>
</comment>
<dbReference type="PANTHER" id="PTHR21089:SF1">
    <property type="entry name" value="BIFUNCTIONAL 3-DEHYDROQUINATE DEHYDRATASE_SHIKIMATE DEHYDROGENASE, CHLOROPLASTIC"/>
    <property type="match status" value="1"/>
</dbReference>
<comment type="function">
    <text evidence="8">Involved in the biosynthesis of the chorismate, which leads to the biosynthesis of aromatic amino acids. Catalyzes the reversible NADPH linked reduction of 3-dehydroshikimate (DHSA) to yield shikimate (SA).</text>
</comment>
<dbReference type="STRING" id="1612202.SAMN05421734_103221"/>
<organism evidence="12 13">
    <name type="scientific">Pelagirhabdus alkalitolerans</name>
    <dbReference type="NCBI Taxonomy" id="1612202"/>
    <lineage>
        <taxon>Bacteria</taxon>
        <taxon>Bacillati</taxon>
        <taxon>Bacillota</taxon>
        <taxon>Bacilli</taxon>
        <taxon>Bacillales</taxon>
        <taxon>Bacillaceae</taxon>
        <taxon>Pelagirhabdus</taxon>
    </lineage>
</organism>
<dbReference type="InterPro" id="IPR013708">
    <property type="entry name" value="Shikimate_DH-bd_N"/>
</dbReference>
<dbReference type="SUPFAM" id="SSF51735">
    <property type="entry name" value="NAD(P)-binding Rossmann-fold domains"/>
    <property type="match status" value="1"/>
</dbReference>
<dbReference type="InterPro" id="IPR006151">
    <property type="entry name" value="Shikm_DH/Glu-tRNA_Rdtase"/>
</dbReference>
<feature type="binding site" evidence="8">
    <location>
        <begin position="150"/>
        <end position="155"/>
    </location>
    <ligand>
        <name>NADP(+)</name>
        <dbReference type="ChEBI" id="CHEBI:58349"/>
    </ligand>
</feature>
<evidence type="ECO:0000256" key="6">
    <source>
        <dbReference type="ARBA" id="ARBA00023141"/>
    </source>
</evidence>
<reference evidence="13" key="1">
    <citation type="submission" date="2016-09" db="EMBL/GenBank/DDBJ databases">
        <authorList>
            <person name="Varghese N."/>
            <person name="Submissions S."/>
        </authorList>
    </citation>
    <scope>NUCLEOTIDE SEQUENCE [LARGE SCALE GENOMIC DNA]</scope>
    <source>
        <strain evidence="13">S5</strain>
    </source>
</reference>
<evidence type="ECO:0000256" key="2">
    <source>
        <dbReference type="ARBA" id="ARBA00012962"/>
    </source>
</evidence>
<keyword evidence="5 8" id="KW-0560">Oxidoreductase</keyword>
<protein>
    <recommendedName>
        <fullName evidence="2 8">Shikimate dehydrogenase (NADP(+))</fullName>
        <shortName evidence="8">SDH</shortName>
        <ecNumber evidence="2 8">1.1.1.25</ecNumber>
    </recommendedName>
</protein>
<evidence type="ECO:0000256" key="5">
    <source>
        <dbReference type="ARBA" id="ARBA00023002"/>
    </source>
</evidence>
<dbReference type="PANTHER" id="PTHR21089">
    <property type="entry name" value="SHIKIMATE DEHYDROGENASE"/>
    <property type="match status" value="1"/>
</dbReference>
<evidence type="ECO:0000256" key="1">
    <source>
        <dbReference type="ARBA" id="ARBA00004871"/>
    </source>
</evidence>
<dbReference type="UniPathway" id="UPA00053">
    <property type="reaction ID" value="UER00087"/>
</dbReference>
<dbReference type="OrthoDB" id="9792692at2"/>
<accession>A0A1G6HTF5</accession>
<feature type="binding site" evidence="8">
    <location>
        <position position="220"/>
    </location>
    <ligand>
        <name>shikimate</name>
        <dbReference type="ChEBI" id="CHEBI:36208"/>
    </ligand>
</feature>
<dbReference type="GO" id="GO:0004764">
    <property type="term" value="F:shikimate 3-dehydrogenase (NADP+) activity"/>
    <property type="evidence" value="ECO:0007669"/>
    <property type="project" value="UniProtKB-UniRule"/>
</dbReference>
<dbReference type="Gene3D" id="3.40.50.10860">
    <property type="entry name" value="Leucine Dehydrogenase, chain A, domain 1"/>
    <property type="match status" value="1"/>
</dbReference>
<dbReference type="SUPFAM" id="SSF53223">
    <property type="entry name" value="Aminoacid dehydrogenase-like, N-terminal domain"/>
    <property type="match status" value="1"/>
</dbReference>
<keyword evidence="4 8" id="KW-0521">NADP</keyword>
<dbReference type="Gene3D" id="3.40.50.720">
    <property type="entry name" value="NAD(P)-binding Rossmann-like Domain"/>
    <property type="match status" value="1"/>
</dbReference>
<evidence type="ECO:0000313" key="13">
    <source>
        <dbReference type="Proteomes" id="UP000242949"/>
    </source>
</evidence>
<feature type="binding site" evidence="8">
    <location>
        <position position="85"/>
    </location>
    <ligand>
        <name>shikimate</name>
        <dbReference type="ChEBI" id="CHEBI:36208"/>
    </ligand>
</feature>
<dbReference type="NCBIfam" id="TIGR00507">
    <property type="entry name" value="aroE"/>
    <property type="match status" value="1"/>
</dbReference>
<dbReference type="GO" id="GO:0009423">
    <property type="term" value="P:chorismate biosynthetic process"/>
    <property type="evidence" value="ECO:0007669"/>
    <property type="project" value="UniProtKB-UniRule"/>
</dbReference>
<keyword evidence="6 8" id="KW-0057">Aromatic amino acid biosynthesis</keyword>
<dbReference type="Pfam" id="PF18317">
    <property type="entry name" value="SDH_C"/>
    <property type="match status" value="1"/>
</dbReference>
<evidence type="ECO:0000313" key="12">
    <source>
        <dbReference type="EMBL" id="SDB97521.1"/>
    </source>
</evidence>
<dbReference type="Pfam" id="PF08501">
    <property type="entry name" value="Shikimate_dh_N"/>
    <property type="match status" value="1"/>
</dbReference>
<dbReference type="GO" id="GO:0005829">
    <property type="term" value="C:cytosol"/>
    <property type="evidence" value="ECO:0007669"/>
    <property type="project" value="TreeGrafter"/>
</dbReference>
<dbReference type="InterPro" id="IPR046346">
    <property type="entry name" value="Aminoacid_DH-like_N_sf"/>
</dbReference>
<evidence type="ECO:0000256" key="7">
    <source>
        <dbReference type="ARBA" id="ARBA00049442"/>
    </source>
</evidence>
<dbReference type="CDD" id="cd01065">
    <property type="entry name" value="NAD_bind_Shikimate_DH"/>
    <property type="match status" value="1"/>
</dbReference>
<comment type="pathway">
    <text evidence="1 8">Metabolic intermediate biosynthesis; chorismate biosynthesis; chorismate from D-erythrose 4-phosphate and phosphoenolpyruvate: step 4/7.</text>
</comment>
<dbReference type="Pfam" id="PF01488">
    <property type="entry name" value="Shikimate_DH"/>
    <property type="match status" value="1"/>
</dbReference>
<feature type="domain" description="Shikimate dehydrogenase substrate binding N-terminal" evidence="10">
    <location>
        <begin position="5"/>
        <end position="87"/>
    </location>
</feature>
<dbReference type="GO" id="GO:0009073">
    <property type="term" value="P:aromatic amino acid family biosynthetic process"/>
    <property type="evidence" value="ECO:0007669"/>
    <property type="project" value="UniProtKB-KW"/>
</dbReference>
<evidence type="ECO:0000259" key="9">
    <source>
        <dbReference type="Pfam" id="PF01488"/>
    </source>
</evidence>
<comment type="catalytic activity">
    <reaction evidence="7 8">
        <text>shikimate + NADP(+) = 3-dehydroshikimate + NADPH + H(+)</text>
        <dbReference type="Rhea" id="RHEA:17737"/>
        <dbReference type="ChEBI" id="CHEBI:15378"/>
        <dbReference type="ChEBI" id="CHEBI:16630"/>
        <dbReference type="ChEBI" id="CHEBI:36208"/>
        <dbReference type="ChEBI" id="CHEBI:57783"/>
        <dbReference type="ChEBI" id="CHEBI:58349"/>
        <dbReference type="EC" id="1.1.1.25"/>
    </reaction>
</comment>
<feature type="domain" description="SDH C-terminal" evidence="11">
    <location>
        <begin position="241"/>
        <end position="264"/>
    </location>
</feature>
<proteinExistence type="inferred from homology"/>
<dbReference type="AlphaFoldDB" id="A0A1G6HTF5"/>
<feature type="binding site" evidence="8">
    <location>
        <begin position="126"/>
        <end position="130"/>
    </location>
    <ligand>
        <name>NADP(+)</name>
        <dbReference type="ChEBI" id="CHEBI:58349"/>
    </ligand>
</feature>
<evidence type="ECO:0000259" key="11">
    <source>
        <dbReference type="Pfam" id="PF18317"/>
    </source>
</evidence>
<dbReference type="InterPro" id="IPR022893">
    <property type="entry name" value="Shikimate_DH_fam"/>
</dbReference>
<dbReference type="HAMAP" id="MF_00222">
    <property type="entry name" value="Shikimate_DH_AroE"/>
    <property type="match status" value="1"/>
</dbReference>
<dbReference type="InterPro" id="IPR041121">
    <property type="entry name" value="SDH_C"/>
</dbReference>
<keyword evidence="3 8" id="KW-0028">Amino-acid biosynthesis</keyword>
<evidence type="ECO:0000259" key="10">
    <source>
        <dbReference type="Pfam" id="PF08501"/>
    </source>
</evidence>
<comment type="similarity">
    <text evidence="8">Belongs to the shikimate dehydrogenase family.</text>
</comment>
<feature type="binding site" evidence="8">
    <location>
        <position position="248"/>
    </location>
    <ligand>
        <name>shikimate</name>
        <dbReference type="ChEBI" id="CHEBI:36208"/>
    </ligand>
</feature>
<sequence>MELGLIGYPVQGSLSPWIHHQFLDQLNMTGSYELYEIAPDQFEEQISDFKRKNLNGFNVTIPYKQRIIPYLDALSDSARAIGAVNTVVCHNGKWTGYNTDGFGLTAALEERFDDLFYKDKHALILGAGGASRGIYYSLLQAGFNTVDISNRTYEKAVELTGLNNSDTITSPMTFDEAEQKINHYDLIVQTTSVGMTPNEKAQVIDLEKIKKGAVVSDIVYKPFWTQLLKQAYQKRARVHHGHEMLLYQAKLAFEHFTGQSVDAKGILGDFEKMIKSKNEG</sequence>
<feature type="binding site" evidence="8">
    <location>
        <position position="218"/>
    </location>
    <ligand>
        <name>NADP(+)</name>
        <dbReference type="ChEBI" id="CHEBI:58349"/>
    </ligand>
</feature>
<feature type="active site" description="Proton acceptor" evidence="8">
    <location>
        <position position="64"/>
    </location>
</feature>
<dbReference type="EMBL" id="FMYI01000003">
    <property type="protein sequence ID" value="SDB97521.1"/>
    <property type="molecule type" value="Genomic_DNA"/>
</dbReference>
<dbReference type="Proteomes" id="UP000242949">
    <property type="component" value="Unassembled WGS sequence"/>
</dbReference>
<evidence type="ECO:0000256" key="8">
    <source>
        <dbReference type="HAMAP-Rule" id="MF_00222"/>
    </source>
</evidence>
<feature type="binding site" evidence="8">
    <location>
        <position position="60"/>
    </location>
    <ligand>
        <name>shikimate</name>
        <dbReference type="ChEBI" id="CHEBI:36208"/>
    </ligand>
</feature>
<evidence type="ECO:0000256" key="3">
    <source>
        <dbReference type="ARBA" id="ARBA00022605"/>
    </source>
</evidence>
<dbReference type="GO" id="GO:0008652">
    <property type="term" value="P:amino acid biosynthetic process"/>
    <property type="evidence" value="ECO:0007669"/>
    <property type="project" value="UniProtKB-KW"/>
</dbReference>